<dbReference type="EMBL" id="JACRTG010000001">
    <property type="protein sequence ID" value="MBC8586632.1"/>
    <property type="molecule type" value="Genomic_DNA"/>
</dbReference>
<protein>
    <submittedName>
        <fullName evidence="2">Uncharacterized protein</fullName>
    </submittedName>
</protein>
<feature type="transmembrane region" description="Helical" evidence="1">
    <location>
        <begin position="80"/>
        <end position="102"/>
    </location>
</feature>
<feature type="transmembrane region" description="Helical" evidence="1">
    <location>
        <begin position="210"/>
        <end position="227"/>
    </location>
</feature>
<keyword evidence="1" id="KW-1133">Transmembrane helix</keyword>
<gene>
    <name evidence="2" type="ORF">H8707_00035</name>
</gene>
<sequence>MEEKLKEYVNRKFRLYPKTKEIVEIRDELYSIMIDKYNDCLNMGITKEEAYKSAIEMMVDYKDAIREVEKSGTLGALKKVIVNMGSFTTFYFITLTFIYLFVSVVILKSFKKTWLIAVGGSFIYLIYFSISLYKYAKLFNFKTLSRWGIAFIYISLIPLIYVFPSLYLSVVHSKNIWNRSWLVVIIIVFFYIITDYIVNKKYMSIVEKDILIFASGLLLTTFLYLFISMKFNVWGIAWILYVLYLSLISLIFYICRNKRRN</sequence>
<dbReference type="Proteomes" id="UP000601171">
    <property type="component" value="Unassembled WGS sequence"/>
</dbReference>
<accession>A0A926IDT2</accession>
<proteinExistence type="predicted"/>
<feature type="transmembrane region" description="Helical" evidence="1">
    <location>
        <begin position="114"/>
        <end position="135"/>
    </location>
</feature>
<reference evidence="2" key="1">
    <citation type="submission" date="2020-08" db="EMBL/GenBank/DDBJ databases">
        <title>Genome public.</title>
        <authorList>
            <person name="Liu C."/>
            <person name="Sun Q."/>
        </authorList>
    </citation>
    <scope>NUCLEOTIDE SEQUENCE</scope>
    <source>
        <strain evidence="2">BX21</strain>
    </source>
</reference>
<dbReference type="AlphaFoldDB" id="A0A926IDT2"/>
<evidence type="ECO:0000313" key="2">
    <source>
        <dbReference type="EMBL" id="MBC8586632.1"/>
    </source>
</evidence>
<keyword evidence="1" id="KW-0472">Membrane</keyword>
<feature type="transmembrane region" description="Helical" evidence="1">
    <location>
        <begin position="233"/>
        <end position="255"/>
    </location>
</feature>
<organism evidence="2 3">
    <name type="scientific">Paratissierella segnis</name>
    <dbReference type="NCBI Taxonomy" id="2763679"/>
    <lineage>
        <taxon>Bacteria</taxon>
        <taxon>Bacillati</taxon>
        <taxon>Bacillota</taxon>
        <taxon>Tissierellia</taxon>
        <taxon>Tissierellales</taxon>
        <taxon>Tissierellaceae</taxon>
        <taxon>Paratissierella</taxon>
    </lineage>
</organism>
<feature type="transmembrane region" description="Helical" evidence="1">
    <location>
        <begin position="180"/>
        <end position="198"/>
    </location>
</feature>
<evidence type="ECO:0000313" key="3">
    <source>
        <dbReference type="Proteomes" id="UP000601171"/>
    </source>
</evidence>
<name>A0A926IDT2_9FIRM</name>
<evidence type="ECO:0000256" key="1">
    <source>
        <dbReference type="SAM" id="Phobius"/>
    </source>
</evidence>
<comment type="caution">
    <text evidence="2">The sequence shown here is derived from an EMBL/GenBank/DDBJ whole genome shotgun (WGS) entry which is preliminary data.</text>
</comment>
<feature type="transmembrane region" description="Helical" evidence="1">
    <location>
        <begin position="147"/>
        <end position="168"/>
    </location>
</feature>
<keyword evidence="3" id="KW-1185">Reference proteome</keyword>
<keyword evidence="1" id="KW-0812">Transmembrane</keyword>